<keyword evidence="2" id="KW-0472">Membrane</keyword>
<dbReference type="EMBL" id="LVYI01000008">
    <property type="protein sequence ID" value="OAP56635.1"/>
    <property type="molecule type" value="Genomic_DNA"/>
</dbReference>
<keyword evidence="2" id="KW-0812">Transmembrane</keyword>
<dbReference type="GeneID" id="30012915"/>
<feature type="transmembrane region" description="Helical" evidence="2">
    <location>
        <begin position="581"/>
        <end position="607"/>
    </location>
</feature>
<sequence length="757" mass="84163">MADTLDPVAQIYQGIWTDWSSGKIWGLTLTLSPTYATILTSSLAVFVTICGVQLWSILRYLVYRFATFTEPAMLTPHIQRQQAVLKSAGSDILATAERMLRLAWRHRRTSTGKPSLRSYSIGAFAMIYAISLWIGGVFSNLAISTGSSNGPWPVLVRSNHCGIWNLTYYDIVNSADCSTEDNFKMALQYMAKRGQDVQISLEYAQECYLAASLTNDKPPTCEIFKTSALNWTVSNTQCPFQGQACLEGSNAIVLETDQIDSHEDLGINAEPADRLKYWRRTACAVLNDTGRVTGWNGTLASTSSLQPSIATAYAYYGPSLYKSTEWTYSYSNFASFFDNFTSQVILPYQLDVEMAYALANPQWSVSDFQPVKELVQKDADINLLFLSYRGMYIAQVDDPWFSAHNEVRFDSLYPYLQTRFSRDQAISTLGCTEQHKFCTNDNICTDFLGFDQVQNVAPFNGLLTPHQNATFDRMLRAITLSSLRNLVIGLALTTNPLLASNGTYIGGSGAVLSTALPENQWVLELEYYHSIAMAHLQRTSFLWATGSIAPEPQFVDVEYILPPTDEQDAWFCKNMILRSTIYQSFSLVAIILFVTFGASIIIAAAIVNKLLVKPDPDEDLLDDGASVRSSSLRGSHVSHSRRSELLKAFELTNVVESVQNSDRVFAPSLPSNDRTVSTLSSQEKPEDGQTQPIAPPRPPRYSWMAISLDNLVSLAMEGPRQIRNSIWGTPSIGRPPAAYLSTSLSERPMGNTMGSWI</sequence>
<dbReference type="OrthoDB" id="3540210at2759"/>
<feature type="transmembrane region" description="Helical" evidence="2">
    <location>
        <begin position="116"/>
        <end position="138"/>
    </location>
</feature>
<feature type="transmembrane region" description="Helical" evidence="2">
    <location>
        <begin position="35"/>
        <end position="58"/>
    </location>
</feature>
<accession>A0A178ZC28</accession>
<evidence type="ECO:0000256" key="1">
    <source>
        <dbReference type="SAM" id="MobiDB-lite"/>
    </source>
</evidence>
<feature type="compositionally biased region" description="Polar residues" evidence="1">
    <location>
        <begin position="669"/>
        <end position="692"/>
    </location>
</feature>
<proteinExistence type="predicted"/>
<organism evidence="3 4">
    <name type="scientific">Fonsecaea erecta</name>
    <dbReference type="NCBI Taxonomy" id="1367422"/>
    <lineage>
        <taxon>Eukaryota</taxon>
        <taxon>Fungi</taxon>
        <taxon>Dikarya</taxon>
        <taxon>Ascomycota</taxon>
        <taxon>Pezizomycotina</taxon>
        <taxon>Eurotiomycetes</taxon>
        <taxon>Chaetothyriomycetidae</taxon>
        <taxon>Chaetothyriales</taxon>
        <taxon>Herpotrichiellaceae</taxon>
        <taxon>Fonsecaea</taxon>
    </lineage>
</organism>
<evidence type="ECO:0000256" key="2">
    <source>
        <dbReference type="SAM" id="Phobius"/>
    </source>
</evidence>
<comment type="caution">
    <text evidence="3">The sequence shown here is derived from an EMBL/GenBank/DDBJ whole genome shotgun (WGS) entry which is preliminary data.</text>
</comment>
<keyword evidence="2" id="KW-1133">Transmembrane helix</keyword>
<name>A0A178ZC28_9EURO</name>
<evidence type="ECO:0000313" key="4">
    <source>
        <dbReference type="Proteomes" id="UP000078343"/>
    </source>
</evidence>
<feature type="region of interest" description="Disordered" evidence="1">
    <location>
        <begin position="665"/>
        <end position="699"/>
    </location>
</feature>
<keyword evidence="4" id="KW-1185">Reference proteome</keyword>
<evidence type="ECO:0000313" key="3">
    <source>
        <dbReference type="EMBL" id="OAP56635.1"/>
    </source>
</evidence>
<dbReference type="AlphaFoldDB" id="A0A178ZC28"/>
<protein>
    <submittedName>
        <fullName evidence="3">Uncharacterized protein</fullName>
    </submittedName>
</protein>
<dbReference type="RefSeq" id="XP_018690002.1">
    <property type="nucleotide sequence ID" value="XM_018840255.1"/>
</dbReference>
<reference evidence="3 4" key="1">
    <citation type="submission" date="2016-04" db="EMBL/GenBank/DDBJ databases">
        <title>Draft genome of Fonsecaea erecta CBS 125763.</title>
        <authorList>
            <person name="Weiss V.A."/>
            <person name="Vicente V.A."/>
            <person name="Raittz R.T."/>
            <person name="Moreno L.F."/>
            <person name="De Souza E.M."/>
            <person name="Pedrosa F.O."/>
            <person name="Steffens M.B."/>
            <person name="Faoro H."/>
            <person name="Tadra-Sfeir M.Z."/>
            <person name="Najafzadeh M.J."/>
            <person name="Felipe M.S."/>
            <person name="Teixeira M."/>
            <person name="Sun J."/>
            <person name="Xi L."/>
            <person name="Gomes R."/>
            <person name="De Azevedo C.M."/>
            <person name="Salgado C.G."/>
            <person name="Da Silva M.B."/>
            <person name="Nascimento M.F."/>
            <person name="Queiroz-Telles F."/>
            <person name="Attili D.S."/>
            <person name="Gorbushina A."/>
        </authorList>
    </citation>
    <scope>NUCLEOTIDE SEQUENCE [LARGE SCALE GENOMIC DNA]</scope>
    <source>
        <strain evidence="3 4">CBS 125763</strain>
    </source>
</reference>
<gene>
    <name evidence="3" type="ORF">AYL99_08747</name>
</gene>
<dbReference type="Proteomes" id="UP000078343">
    <property type="component" value="Unassembled WGS sequence"/>
</dbReference>